<proteinExistence type="predicted"/>
<dbReference type="RefSeq" id="WP_251780854.1">
    <property type="nucleotide sequence ID" value="NZ_JAMKFE010000018.1"/>
</dbReference>
<reference evidence="3" key="1">
    <citation type="submission" date="2022-05" db="EMBL/GenBank/DDBJ databases">
        <title>Schlegelella sp. nov., isolated from mangrove soil.</title>
        <authorList>
            <person name="Liu Y."/>
            <person name="Ge X."/>
            <person name="Liu W."/>
        </authorList>
    </citation>
    <scope>NUCLEOTIDE SEQUENCE</scope>
    <source>
        <strain evidence="3">S2-27</strain>
    </source>
</reference>
<feature type="compositionally biased region" description="Polar residues" evidence="1">
    <location>
        <begin position="1"/>
        <end position="10"/>
    </location>
</feature>
<dbReference type="Proteomes" id="UP001165541">
    <property type="component" value="Unassembled WGS sequence"/>
</dbReference>
<evidence type="ECO:0000313" key="4">
    <source>
        <dbReference type="Proteomes" id="UP001165541"/>
    </source>
</evidence>
<dbReference type="Pfam" id="PF07589">
    <property type="entry name" value="PEP-CTERM"/>
    <property type="match status" value="1"/>
</dbReference>
<dbReference type="InterPro" id="IPR013424">
    <property type="entry name" value="Ice-binding_C"/>
</dbReference>
<comment type="caution">
    <text evidence="3">The sequence shown here is derived from an EMBL/GenBank/DDBJ whole genome shotgun (WGS) entry which is preliminary data.</text>
</comment>
<evidence type="ECO:0000256" key="1">
    <source>
        <dbReference type="SAM" id="MobiDB-lite"/>
    </source>
</evidence>
<organism evidence="3 4">
    <name type="scientific">Caldimonas mangrovi</name>
    <dbReference type="NCBI Taxonomy" id="2944811"/>
    <lineage>
        <taxon>Bacteria</taxon>
        <taxon>Pseudomonadati</taxon>
        <taxon>Pseudomonadota</taxon>
        <taxon>Betaproteobacteria</taxon>
        <taxon>Burkholderiales</taxon>
        <taxon>Sphaerotilaceae</taxon>
        <taxon>Caldimonas</taxon>
    </lineage>
</organism>
<gene>
    <name evidence="3" type="ORF">M8A51_22855</name>
</gene>
<sequence length="580" mass="61069">MSHATSNALGSRSSSFTRRSAAPQGSPAQWPRLRSTAAALAVGLTSTCAGALTTTWAGIGIAPPYWDLDANWSAGAPIAPDTEVQLGHADTVLRSGSFQAARVQGLARLEISGGRLQLHGEGSSLNSLHLSGGELAGPGSLTVSHLRWTGGAIGGTGTAPRITAAGGATLSGNSTHVMAAGGSLTLGAYSFWIANDWHMFSPLSIQKNVTFIDRPTATGHELRLHADAEFAGLYRKEAGNTRVRVGQHASFRNSGAMVVESGSLDFQGGKSWDNTGALIVTRTGRVDLFRSTETRWSNTGRVQVEGLFRARVSRLGMSSSGTWFVAKGGQATFVGDRTAPVIVFEQGVHNEGGLALTAGFDPTTSRAPSAWYRMEGGGLTGTGSVWVDRAHLDLGDEHVNHGRLTINSGEVRVGHYVQNEAAASTGVGRLLTADDVLILGGTLHTAGYDRGIIDGNLVLGDDATFEARSGWYQTSRLDVTGTAALDGTLLLDTYAPMRPGSHRLLQAAGGITGSFDELVSDVDVERYLLTLTYGSDWVALNVTAVPEPHTYALMAAGIVALVVRTRRRRSTPADERPNDR</sequence>
<feature type="domain" description="Ice-binding protein C-terminal" evidence="2">
    <location>
        <begin position="544"/>
        <end position="567"/>
    </location>
</feature>
<protein>
    <submittedName>
        <fullName evidence="3">PEP-CTERM sorting domain-containing protein</fullName>
    </submittedName>
</protein>
<feature type="compositionally biased region" description="Low complexity" evidence="1">
    <location>
        <begin position="11"/>
        <end position="20"/>
    </location>
</feature>
<evidence type="ECO:0000313" key="3">
    <source>
        <dbReference type="EMBL" id="MCM5682378.1"/>
    </source>
</evidence>
<evidence type="ECO:0000259" key="2">
    <source>
        <dbReference type="Pfam" id="PF07589"/>
    </source>
</evidence>
<accession>A0ABT0YUU2</accession>
<dbReference type="EMBL" id="JAMKFE010000018">
    <property type="protein sequence ID" value="MCM5682378.1"/>
    <property type="molecule type" value="Genomic_DNA"/>
</dbReference>
<dbReference type="NCBIfam" id="TIGR02595">
    <property type="entry name" value="PEP_CTERM"/>
    <property type="match status" value="1"/>
</dbReference>
<keyword evidence="4" id="KW-1185">Reference proteome</keyword>
<name>A0ABT0YUU2_9BURK</name>
<feature type="region of interest" description="Disordered" evidence="1">
    <location>
        <begin position="1"/>
        <end position="30"/>
    </location>
</feature>